<gene>
    <name evidence="2" type="ORF">FPZ12_016910</name>
</gene>
<dbReference type="SUPFAM" id="SSF54427">
    <property type="entry name" value="NTF2-like"/>
    <property type="match status" value="1"/>
</dbReference>
<dbReference type="Pfam" id="PF12680">
    <property type="entry name" value="SnoaL_2"/>
    <property type="match status" value="1"/>
</dbReference>
<protein>
    <submittedName>
        <fullName evidence="2">Nuclear transport factor 2 family protein</fullName>
    </submittedName>
</protein>
<keyword evidence="3" id="KW-1185">Reference proteome</keyword>
<reference evidence="2" key="1">
    <citation type="submission" date="2019-09" db="EMBL/GenBank/DDBJ databases">
        <authorList>
            <person name="Teo W.F.A."/>
            <person name="Duangmal K."/>
        </authorList>
    </citation>
    <scope>NUCLEOTIDE SEQUENCE [LARGE SCALE GENOMIC DNA]</scope>
    <source>
        <strain evidence="2">K81G1</strain>
    </source>
</reference>
<evidence type="ECO:0000313" key="3">
    <source>
        <dbReference type="Proteomes" id="UP000319769"/>
    </source>
</evidence>
<evidence type="ECO:0000313" key="2">
    <source>
        <dbReference type="EMBL" id="KAA9160515.1"/>
    </source>
</evidence>
<evidence type="ECO:0000259" key="1">
    <source>
        <dbReference type="Pfam" id="PF12680"/>
    </source>
</evidence>
<dbReference type="Proteomes" id="UP000319769">
    <property type="component" value="Unassembled WGS sequence"/>
</dbReference>
<accession>A0A5N0V3G2</accession>
<dbReference type="RefSeq" id="WP_144748230.1">
    <property type="nucleotide sequence ID" value="NZ_VMNW02000021.1"/>
</dbReference>
<dbReference type="OrthoDB" id="3574881at2"/>
<proteinExistence type="predicted"/>
<dbReference type="Gene3D" id="3.10.450.50">
    <property type="match status" value="1"/>
</dbReference>
<comment type="caution">
    <text evidence="2">The sequence shown here is derived from an EMBL/GenBank/DDBJ whole genome shotgun (WGS) entry which is preliminary data.</text>
</comment>
<dbReference type="InterPro" id="IPR037401">
    <property type="entry name" value="SnoaL-like"/>
</dbReference>
<organism evidence="2 3">
    <name type="scientific">Amycolatopsis acidicola</name>
    <dbReference type="NCBI Taxonomy" id="2596893"/>
    <lineage>
        <taxon>Bacteria</taxon>
        <taxon>Bacillati</taxon>
        <taxon>Actinomycetota</taxon>
        <taxon>Actinomycetes</taxon>
        <taxon>Pseudonocardiales</taxon>
        <taxon>Pseudonocardiaceae</taxon>
        <taxon>Amycolatopsis</taxon>
    </lineage>
</organism>
<feature type="domain" description="SnoaL-like" evidence="1">
    <location>
        <begin position="8"/>
        <end position="119"/>
    </location>
</feature>
<dbReference type="EMBL" id="VMNW02000021">
    <property type="protein sequence ID" value="KAA9160515.1"/>
    <property type="molecule type" value="Genomic_DNA"/>
</dbReference>
<dbReference type="AlphaFoldDB" id="A0A5N0V3G2"/>
<sequence>MSEASAVVTAFYEAVSKQDGDAVRSVVRDNFAEDAVLRWPESLPYGGSVAGKSKLERVLAGAASAGQTAGVQNLRLTGVVDGGDTVAAQLEFDWRDPKSERVVTGTGAVEVWSFTGGRVGEIKAYYWDTAACLGFGS</sequence>
<name>A0A5N0V3G2_9PSEU</name>
<dbReference type="InterPro" id="IPR032710">
    <property type="entry name" value="NTF2-like_dom_sf"/>
</dbReference>